<evidence type="ECO:0000313" key="5">
    <source>
        <dbReference type="EMBL" id="KAK9918398.1"/>
    </source>
</evidence>
<dbReference type="PANTHER" id="PTHR32145:SF31">
    <property type="entry name" value="FLAVIN REDUCTASE-LIKE FMN-BINDING PROTEIN"/>
    <property type="match status" value="1"/>
</dbReference>
<dbReference type="SUPFAM" id="SSF52218">
    <property type="entry name" value="Flavoproteins"/>
    <property type="match status" value="1"/>
</dbReference>
<evidence type="ECO:0000256" key="2">
    <source>
        <dbReference type="ARBA" id="ARBA00022982"/>
    </source>
</evidence>
<dbReference type="SUPFAM" id="SSF50475">
    <property type="entry name" value="FMN-binding split barrel"/>
    <property type="match status" value="1"/>
</dbReference>
<gene>
    <name evidence="5" type="ORF">WJX75_003795</name>
</gene>
<dbReference type="Pfam" id="PF19583">
    <property type="entry name" value="ODP"/>
    <property type="match status" value="1"/>
</dbReference>
<evidence type="ECO:0000256" key="1">
    <source>
        <dbReference type="ARBA" id="ARBA00022448"/>
    </source>
</evidence>
<dbReference type="InterPro" id="IPR051285">
    <property type="entry name" value="NADH_oxidoreductase_modular"/>
</dbReference>
<dbReference type="PROSITE" id="PS50902">
    <property type="entry name" value="FLAVODOXIN_LIKE"/>
    <property type="match status" value="1"/>
</dbReference>
<dbReference type="Gene3D" id="3.40.50.360">
    <property type="match status" value="1"/>
</dbReference>
<comment type="caution">
    <text evidence="5">The sequence shown here is derived from an EMBL/GenBank/DDBJ whole genome shotgun (WGS) entry which is preliminary data.</text>
</comment>
<dbReference type="InterPro" id="IPR036866">
    <property type="entry name" value="RibonucZ/Hydroxyglut_hydro"/>
</dbReference>
<dbReference type="InterPro" id="IPR002563">
    <property type="entry name" value="Flavin_Rdtase-like_dom"/>
</dbReference>
<evidence type="ECO:0000256" key="3">
    <source>
        <dbReference type="SAM" id="MobiDB-lite"/>
    </source>
</evidence>
<organism evidence="5 6">
    <name type="scientific">Coccomyxa subellipsoidea</name>
    <dbReference type="NCBI Taxonomy" id="248742"/>
    <lineage>
        <taxon>Eukaryota</taxon>
        <taxon>Viridiplantae</taxon>
        <taxon>Chlorophyta</taxon>
        <taxon>core chlorophytes</taxon>
        <taxon>Trebouxiophyceae</taxon>
        <taxon>Trebouxiophyceae incertae sedis</taxon>
        <taxon>Coccomyxaceae</taxon>
        <taxon>Coccomyxa</taxon>
    </lineage>
</organism>
<feature type="domain" description="Flavodoxin-like" evidence="4">
    <location>
        <begin position="358"/>
        <end position="497"/>
    </location>
</feature>
<dbReference type="Pfam" id="PF01613">
    <property type="entry name" value="Flavin_Reduct"/>
    <property type="match status" value="1"/>
</dbReference>
<dbReference type="InterPro" id="IPR012349">
    <property type="entry name" value="Split_barrel_FMN-bd"/>
</dbReference>
<dbReference type="SMART" id="SM00903">
    <property type="entry name" value="Flavin_Reduct"/>
    <property type="match status" value="1"/>
</dbReference>
<keyword evidence="2" id="KW-0249">Electron transport</keyword>
<dbReference type="EMBL" id="JALJOT010000001">
    <property type="protein sequence ID" value="KAK9918398.1"/>
    <property type="molecule type" value="Genomic_DNA"/>
</dbReference>
<dbReference type="Pfam" id="PF00258">
    <property type="entry name" value="Flavodoxin_1"/>
    <property type="match status" value="1"/>
</dbReference>
<dbReference type="InterPro" id="IPR029039">
    <property type="entry name" value="Flavoprotein-like_sf"/>
</dbReference>
<evidence type="ECO:0000313" key="6">
    <source>
        <dbReference type="Proteomes" id="UP001491310"/>
    </source>
</evidence>
<feature type="region of interest" description="Disordered" evidence="3">
    <location>
        <begin position="1"/>
        <end position="30"/>
    </location>
</feature>
<dbReference type="PROSITE" id="PS00201">
    <property type="entry name" value="FLAVODOXIN"/>
    <property type="match status" value="1"/>
</dbReference>
<keyword evidence="1" id="KW-0813">Transport</keyword>
<dbReference type="SUPFAM" id="SSF56281">
    <property type="entry name" value="Metallo-hydrolase/oxidoreductase"/>
    <property type="match status" value="1"/>
</dbReference>
<dbReference type="Gene3D" id="2.30.110.10">
    <property type="entry name" value="Electron Transport, Fmn-binding Protein, Chain A"/>
    <property type="match status" value="1"/>
</dbReference>
<protein>
    <recommendedName>
        <fullName evidence="4">Flavodoxin-like domain-containing protein</fullName>
    </recommendedName>
</protein>
<proteinExistence type="predicted"/>
<dbReference type="PANTHER" id="PTHR32145">
    <property type="entry name" value="DIFLAVIN FLAVOPROTEIN A 2-RELATED"/>
    <property type="match status" value="1"/>
</dbReference>
<dbReference type="InterPro" id="IPR045761">
    <property type="entry name" value="ODP_dom"/>
</dbReference>
<accession>A0ABR2Z372</accession>
<dbReference type="InterPro" id="IPR008254">
    <property type="entry name" value="Flavodoxin/NO_synth"/>
</dbReference>
<keyword evidence="6" id="KW-1185">Reference proteome</keyword>
<sequence length="680" mass="72269">MRRDLTRNRRPFRCTAAAPPKTKEAPPSTPKVKIKGVEAVPISKSVTLLRGVCNERLKIDIEYGLRRGTTDNSYLIRDGKNYILIDVPDENFTDDHVATLEQTISLQSLRRIVVTHLTPKRLPSLRALLLQKQAAGGPLDIHLSNPALQLLRSSLGGDKEGAALLSSVELVAARSGASLELGEETSLKLIPCPTPRWPDLLVAYSPSDRLLFTSKLFSAHVSPDKAGEEMGEVTDKKGWDAYRNDWRNFFECMLAPVAQQVEGALERLDVVAAPSTQSGSPLQAVLEAVRATQAILEASQTARFGAKSMGVRATGVGMVAAALCPMHGPVVRSSVTELVGQYREWTRAQIAAAEQASVAVLYASAYGNTAALAQAISRGITKAGVGVNTLNLEVVPLDEVSRAISKSAGFVIGSPTLGGHMPTQVQTALGAVLRDASAKELPCGVFGSFGWSGEAVDELESRLRDAGFQQAFGAIRVKFKPTAADMQTAEESGTDLAQRVLKKLKAQQRKAQAGASQASAGKASGTEQAVGRLLGAMCAITARDDDAQSAMLASWISQASFDPPGLSVAVKKDRAAEALLAVGSKFVVNILAEGKEKPVIKQLLKSFKPGEDRFAGLEIQVSEATGCAILPGTAAYLECSVADKLEAGDHWVVYATVEAGKVTEEGALSAVHHRKIGTTY</sequence>
<dbReference type="InterPro" id="IPR001226">
    <property type="entry name" value="Flavodoxin_CS"/>
</dbReference>
<reference evidence="5 6" key="1">
    <citation type="journal article" date="2024" name="Nat. Commun.">
        <title>Phylogenomics reveals the evolutionary origins of lichenization in chlorophyte algae.</title>
        <authorList>
            <person name="Puginier C."/>
            <person name="Libourel C."/>
            <person name="Otte J."/>
            <person name="Skaloud P."/>
            <person name="Haon M."/>
            <person name="Grisel S."/>
            <person name="Petersen M."/>
            <person name="Berrin J.G."/>
            <person name="Delaux P.M."/>
            <person name="Dal Grande F."/>
            <person name="Keller J."/>
        </authorList>
    </citation>
    <scope>NUCLEOTIDE SEQUENCE [LARGE SCALE GENOMIC DNA]</scope>
    <source>
        <strain evidence="5 6">SAG 216-7</strain>
    </source>
</reference>
<dbReference type="Proteomes" id="UP001491310">
    <property type="component" value="Unassembled WGS sequence"/>
</dbReference>
<evidence type="ECO:0000259" key="4">
    <source>
        <dbReference type="PROSITE" id="PS50902"/>
    </source>
</evidence>
<name>A0ABR2Z372_9CHLO</name>
<dbReference type="Gene3D" id="3.60.15.10">
    <property type="entry name" value="Ribonuclease Z/Hydroxyacylglutathione hydrolase-like"/>
    <property type="match status" value="1"/>
</dbReference>